<evidence type="ECO:0000256" key="1">
    <source>
        <dbReference type="ARBA" id="ARBA00009941"/>
    </source>
</evidence>
<dbReference type="GO" id="GO:0005773">
    <property type="term" value="C:vacuole"/>
    <property type="evidence" value="ECO:0007669"/>
    <property type="project" value="GOC"/>
</dbReference>
<comment type="caution">
    <text evidence="4">The sequence shown here is derived from an EMBL/GenBank/DDBJ whole genome shotgun (WGS) entry which is preliminary data.</text>
</comment>
<evidence type="ECO:0000256" key="2">
    <source>
        <dbReference type="SAM" id="MobiDB-lite"/>
    </source>
</evidence>
<gene>
    <name evidence="4" type="ORF">O6P43_028027</name>
</gene>
<dbReference type="PRINTS" id="PR00776">
    <property type="entry name" value="HEMOGLOBNASE"/>
</dbReference>
<dbReference type="Gene3D" id="1.10.132.130">
    <property type="match status" value="1"/>
</dbReference>
<evidence type="ECO:0000259" key="3">
    <source>
        <dbReference type="Pfam" id="PF20985"/>
    </source>
</evidence>
<protein>
    <submittedName>
        <fullName evidence="4">Vacuolar-processing enzyme</fullName>
    </submittedName>
</protein>
<name>A0AAD7PEM9_QUISA</name>
<dbReference type="PIRSF" id="PIRSF019663">
    <property type="entry name" value="Legumain"/>
    <property type="match status" value="1"/>
</dbReference>
<dbReference type="InterPro" id="IPR046427">
    <property type="entry name" value="Legumain_prodom_sf"/>
</dbReference>
<organism evidence="4 5">
    <name type="scientific">Quillaja saponaria</name>
    <name type="common">Soap bark tree</name>
    <dbReference type="NCBI Taxonomy" id="32244"/>
    <lineage>
        <taxon>Eukaryota</taxon>
        <taxon>Viridiplantae</taxon>
        <taxon>Streptophyta</taxon>
        <taxon>Embryophyta</taxon>
        <taxon>Tracheophyta</taxon>
        <taxon>Spermatophyta</taxon>
        <taxon>Magnoliopsida</taxon>
        <taxon>eudicotyledons</taxon>
        <taxon>Gunneridae</taxon>
        <taxon>Pentapetalae</taxon>
        <taxon>rosids</taxon>
        <taxon>fabids</taxon>
        <taxon>Fabales</taxon>
        <taxon>Quillajaceae</taxon>
        <taxon>Quillaja</taxon>
    </lineage>
</organism>
<dbReference type="PANTHER" id="PTHR12000">
    <property type="entry name" value="HEMOGLOBINASE FAMILY MEMBER"/>
    <property type="match status" value="1"/>
</dbReference>
<dbReference type="InterPro" id="IPR048501">
    <property type="entry name" value="Legum_prodom"/>
</dbReference>
<dbReference type="GO" id="GO:0004197">
    <property type="term" value="F:cysteine-type endopeptidase activity"/>
    <property type="evidence" value="ECO:0007669"/>
    <property type="project" value="TreeGrafter"/>
</dbReference>
<keyword evidence="5" id="KW-1185">Reference proteome</keyword>
<dbReference type="KEGG" id="qsa:O6P43_028027"/>
<dbReference type="Pfam" id="PF20985">
    <property type="entry name" value="Legum_prodom"/>
    <property type="match status" value="1"/>
</dbReference>
<dbReference type="InterPro" id="IPR001096">
    <property type="entry name" value="Peptidase_C13"/>
</dbReference>
<dbReference type="AlphaFoldDB" id="A0AAD7PEM9"/>
<dbReference type="Proteomes" id="UP001163823">
    <property type="component" value="Chromosome 11"/>
</dbReference>
<accession>A0AAD7PEM9</accession>
<feature type="region of interest" description="Disordered" evidence="2">
    <location>
        <begin position="1"/>
        <end position="31"/>
    </location>
</feature>
<dbReference type="GO" id="GO:0006624">
    <property type="term" value="P:vacuolar protein processing"/>
    <property type="evidence" value="ECO:0007669"/>
    <property type="project" value="TreeGrafter"/>
</dbReference>
<dbReference type="PANTHER" id="PTHR12000:SF50">
    <property type="entry name" value="VACUOLAR-PROCESSING ENZYME GAMMA-ISOZYME"/>
    <property type="match status" value="1"/>
</dbReference>
<reference evidence="4" key="1">
    <citation type="journal article" date="2023" name="Science">
        <title>Elucidation of the pathway for biosynthesis of saponin adjuvants from the soapbark tree.</title>
        <authorList>
            <person name="Reed J."/>
            <person name="Orme A."/>
            <person name="El-Demerdash A."/>
            <person name="Owen C."/>
            <person name="Martin L.B.B."/>
            <person name="Misra R.C."/>
            <person name="Kikuchi S."/>
            <person name="Rejzek M."/>
            <person name="Martin A.C."/>
            <person name="Harkess A."/>
            <person name="Leebens-Mack J."/>
            <person name="Louveau T."/>
            <person name="Stephenson M.J."/>
            <person name="Osbourn A."/>
        </authorList>
    </citation>
    <scope>NUCLEOTIDE SEQUENCE</scope>
    <source>
        <strain evidence="4">S10</strain>
    </source>
</reference>
<dbReference type="Gene3D" id="3.40.50.1460">
    <property type="match status" value="2"/>
</dbReference>
<feature type="domain" description="Legumain prodomain" evidence="3">
    <location>
        <begin position="240"/>
        <end position="283"/>
    </location>
</feature>
<evidence type="ECO:0000313" key="5">
    <source>
        <dbReference type="Proteomes" id="UP001163823"/>
    </source>
</evidence>
<sequence>MIDGKPTAATNGDHHSSYLRGNGHGHGGSSTNSTGKRWAILVAGSNYYGNYRHQADVCHAYQILKKGGLKEENIIVFMYDDIAFDISNPRPDVIINKPNCVDVYRGVPKHVLKKKHAAKACKSMVIYVEACEAGSIFEGLLPKNINIYATTASNAQESSYATYCPGDFLSPPREHDTYLGDTYSISWLEDSPENDGYTVTTASGYHSSNLHKGLLANVLHLWHKFHKAPDGSDKKLGSQKQLLGEIAHREHVDYRMSHIGNLLFGHADSANVLTTVRRAGQLLLMIGPA</sequence>
<comment type="similarity">
    <text evidence="1">Belongs to the peptidase C13 family.</text>
</comment>
<proteinExistence type="inferred from homology"/>
<dbReference type="Pfam" id="PF01650">
    <property type="entry name" value="Peptidase_C13"/>
    <property type="match status" value="2"/>
</dbReference>
<dbReference type="GO" id="GO:0051603">
    <property type="term" value="P:proteolysis involved in protein catabolic process"/>
    <property type="evidence" value="ECO:0007669"/>
    <property type="project" value="TreeGrafter"/>
</dbReference>
<evidence type="ECO:0000313" key="4">
    <source>
        <dbReference type="EMBL" id="KAJ7952079.1"/>
    </source>
</evidence>
<dbReference type="EMBL" id="JARAOO010000011">
    <property type="protein sequence ID" value="KAJ7952079.1"/>
    <property type="molecule type" value="Genomic_DNA"/>
</dbReference>